<dbReference type="InParanoid" id="G5BPN8"/>
<dbReference type="Pfam" id="PF15480">
    <property type="entry name" value="DUF4640"/>
    <property type="match status" value="1"/>
</dbReference>
<gene>
    <name evidence="2" type="ORF">GW7_17318</name>
</gene>
<protein>
    <submittedName>
        <fullName evidence="2">Uncharacterized protein</fullName>
    </submittedName>
</protein>
<proteinExistence type="predicted"/>
<name>G5BPN8_HETGA</name>
<sequence>MEFSVSRNNYCDTEDSFSEDSLNPTLSEGYIPCEDTVSCEDTTLQEEITFNVDVSVQLLLTREGRGGMESENSPLNRQDQIQDSSEMVFMQSSALPWHDHDDILVNEDYILQSLLNNLHGYLQSLSDNEENQTDDNENQTDENEDKRDDNENEKSEQIQENDKVEESVFPETSEGHGFQLGSSSSPHMAQMSHGESDTCQDSPRCKSSENKDVAQFPEMTPMLKGQNLTKVVNQAMGNQKASSTEACWTSSVETEKKSTSSNTQTTTCVNCRHSFRWMRKRVCCCVRRRRNAKQSTQSPCQ</sequence>
<dbReference type="PANTHER" id="PTHR36462:SF1">
    <property type="entry name" value="CHROMOSOME 12 OPEN READING FRAME 71"/>
    <property type="match status" value="1"/>
</dbReference>
<dbReference type="EMBL" id="JH171302">
    <property type="protein sequence ID" value="EHB11249.1"/>
    <property type="molecule type" value="Genomic_DNA"/>
</dbReference>
<dbReference type="Proteomes" id="UP000006813">
    <property type="component" value="Unassembled WGS sequence"/>
</dbReference>
<evidence type="ECO:0000313" key="3">
    <source>
        <dbReference type="Proteomes" id="UP000006813"/>
    </source>
</evidence>
<organism evidence="2 3">
    <name type="scientific">Heterocephalus glaber</name>
    <name type="common">Naked mole rat</name>
    <dbReference type="NCBI Taxonomy" id="10181"/>
    <lineage>
        <taxon>Eukaryota</taxon>
        <taxon>Metazoa</taxon>
        <taxon>Chordata</taxon>
        <taxon>Craniata</taxon>
        <taxon>Vertebrata</taxon>
        <taxon>Euteleostomi</taxon>
        <taxon>Mammalia</taxon>
        <taxon>Eutheria</taxon>
        <taxon>Euarchontoglires</taxon>
        <taxon>Glires</taxon>
        <taxon>Rodentia</taxon>
        <taxon>Hystricomorpha</taxon>
        <taxon>Bathyergidae</taxon>
        <taxon>Heterocephalus</taxon>
    </lineage>
</organism>
<reference evidence="2 3" key="1">
    <citation type="journal article" date="2011" name="Nature">
        <title>Genome sequencing reveals insights into physiology and longevity of the naked mole rat.</title>
        <authorList>
            <person name="Kim E.B."/>
            <person name="Fang X."/>
            <person name="Fushan A.A."/>
            <person name="Huang Z."/>
            <person name="Lobanov A.V."/>
            <person name="Han L."/>
            <person name="Marino S.M."/>
            <person name="Sun X."/>
            <person name="Turanov A.A."/>
            <person name="Yang P."/>
            <person name="Yim S.H."/>
            <person name="Zhao X."/>
            <person name="Kasaikina M.V."/>
            <person name="Stoletzki N."/>
            <person name="Peng C."/>
            <person name="Polak P."/>
            <person name="Xiong Z."/>
            <person name="Kiezun A."/>
            <person name="Zhu Y."/>
            <person name="Chen Y."/>
            <person name="Kryukov G.V."/>
            <person name="Zhang Q."/>
            <person name="Peshkin L."/>
            <person name="Yang L."/>
            <person name="Bronson R.T."/>
            <person name="Buffenstein R."/>
            <person name="Wang B."/>
            <person name="Han C."/>
            <person name="Li Q."/>
            <person name="Chen L."/>
            <person name="Zhao W."/>
            <person name="Sunyaev S.R."/>
            <person name="Park T.J."/>
            <person name="Zhang G."/>
            <person name="Wang J."/>
            <person name="Gladyshev V.N."/>
        </authorList>
    </citation>
    <scope>NUCLEOTIDE SEQUENCE [LARGE SCALE GENOMIC DNA]</scope>
</reference>
<dbReference type="InterPro" id="IPR027908">
    <property type="entry name" value="DUF4640"/>
</dbReference>
<evidence type="ECO:0000256" key="1">
    <source>
        <dbReference type="SAM" id="MobiDB-lite"/>
    </source>
</evidence>
<feature type="compositionally biased region" description="Polar residues" evidence="1">
    <location>
        <begin position="1"/>
        <end position="11"/>
    </location>
</feature>
<feature type="compositionally biased region" description="Acidic residues" evidence="1">
    <location>
        <begin position="127"/>
        <end position="143"/>
    </location>
</feature>
<feature type="region of interest" description="Disordered" evidence="1">
    <location>
        <begin position="127"/>
        <end position="211"/>
    </location>
</feature>
<dbReference type="STRING" id="10181.G5BPN8"/>
<feature type="region of interest" description="Disordered" evidence="1">
    <location>
        <begin position="1"/>
        <end position="22"/>
    </location>
</feature>
<evidence type="ECO:0000313" key="2">
    <source>
        <dbReference type="EMBL" id="EHB11249.1"/>
    </source>
</evidence>
<accession>G5BPN8</accession>
<dbReference type="PANTHER" id="PTHR36462">
    <property type="entry name" value="CHROMOSOME 12 OPEN READING FRAME 71"/>
    <property type="match status" value="1"/>
</dbReference>
<feature type="compositionally biased region" description="Basic and acidic residues" evidence="1">
    <location>
        <begin position="144"/>
        <end position="166"/>
    </location>
</feature>
<dbReference type="AlphaFoldDB" id="G5BPN8"/>